<dbReference type="VEuPathDB" id="FungiDB:VP01_640g4"/>
<dbReference type="EMBL" id="LAVV01011730">
    <property type="protein sequence ID" value="KNZ47415.1"/>
    <property type="molecule type" value="Genomic_DNA"/>
</dbReference>
<dbReference type="AlphaFoldDB" id="A0A0L6UHZ4"/>
<evidence type="ECO:0000313" key="2">
    <source>
        <dbReference type="Proteomes" id="UP000037035"/>
    </source>
</evidence>
<organism evidence="1 2">
    <name type="scientific">Puccinia sorghi</name>
    <dbReference type="NCBI Taxonomy" id="27349"/>
    <lineage>
        <taxon>Eukaryota</taxon>
        <taxon>Fungi</taxon>
        <taxon>Dikarya</taxon>
        <taxon>Basidiomycota</taxon>
        <taxon>Pucciniomycotina</taxon>
        <taxon>Pucciniomycetes</taxon>
        <taxon>Pucciniales</taxon>
        <taxon>Pucciniaceae</taxon>
        <taxon>Puccinia</taxon>
    </lineage>
</organism>
<comment type="caution">
    <text evidence="1">The sequence shown here is derived from an EMBL/GenBank/DDBJ whole genome shotgun (WGS) entry which is preliminary data.</text>
</comment>
<sequence length="196" mass="21613">MHDPPDVAVLVQVDCGINLNIGTPYMDSSLSPSQYLTITLRFVRMNSPVIIFERVSYFCENSRSTLLSVSAFKKFNTYFHVNTNFDTISLLSPSGKLVLCSSSYQKTDTWPVKQPLQTPHAPPVKGLNSFTYPAAEHIQMKSCPVCSIFKATSSSLLGPSHQSSEKLSIFVCDLMVKVLKAKADTANVLIKTLTSL</sequence>
<protein>
    <submittedName>
        <fullName evidence="1">Uncharacterized protein</fullName>
    </submittedName>
</protein>
<gene>
    <name evidence="1" type="ORF">VP01_640g4</name>
</gene>
<evidence type="ECO:0000313" key="1">
    <source>
        <dbReference type="EMBL" id="KNZ47415.1"/>
    </source>
</evidence>
<name>A0A0L6UHZ4_9BASI</name>
<keyword evidence="2" id="KW-1185">Reference proteome</keyword>
<accession>A0A0L6UHZ4</accession>
<reference evidence="1 2" key="1">
    <citation type="submission" date="2015-08" db="EMBL/GenBank/DDBJ databases">
        <title>Next Generation Sequencing and Analysis of the Genome of Puccinia sorghi L Schw, the Causal Agent of Maize Common Rust.</title>
        <authorList>
            <person name="Rochi L."/>
            <person name="Burguener G."/>
            <person name="Darino M."/>
            <person name="Turjanski A."/>
            <person name="Kreff E."/>
            <person name="Dieguez M.J."/>
            <person name="Sacco F."/>
        </authorList>
    </citation>
    <scope>NUCLEOTIDE SEQUENCE [LARGE SCALE GENOMIC DNA]</scope>
    <source>
        <strain evidence="1 2">RO10H11247</strain>
    </source>
</reference>
<dbReference type="Proteomes" id="UP000037035">
    <property type="component" value="Unassembled WGS sequence"/>
</dbReference>
<proteinExistence type="predicted"/>